<reference evidence="4" key="1">
    <citation type="submission" date="2020-10" db="EMBL/GenBank/DDBJ databases">
        <authorList>
            <person name="Gilroy R."/>
        </authorList>
    </citation>
    <scope>NUCLEOTIDE SEQUENCE</scope>
    <source>
        <strain evidence="4">ChiGjej1B1-19959</strain>
    </source>
</reference>
<dbReference type="Proteomes" id="UP000824071">
    <property type="component" value="Unassembled WGS sequence"/>
</dbReference>
<dbReference type="AlphaFoldDB" id="A0A9D1LD94"/>
<dbReference type="Pfam" id="PF11611">
    <property type="entry name" value="DUF4352"/>
    <property type="match status" value="1"/>
</dbReference>
<name>A0A9D1LD94_9FIRM</name>
<feature type="signal peptide" evidence="2">
    <location>
        <begin position="1"/>
        <end position="21"/>
    </location>
</feature>
<organism evidence="4 5">
    <name type="scientific">Candidatus Fimenecus excrementigallinarum</name>
    <dbReference type="NCBI Taxonomy" id="2840816"/>
    <lineage>
        <taxon>Bacteria</taxon>
        <taxon>Bacillati</taxon>
        <taxon>Bacillota</taxon>
        <taxon>Clostridia</taxon>
        <taxon>Candidatus Fimenecus</taxon>
    </lineage>
</organism>
<accession>A0A9D1LD94</accession>
<evidence type="ECO:0000256" key="2">
    <source>
        <dbReference type="SAM" id="SignalP"/>
    </source>
</evidence>
<proteinExistence type="predicted"/>
<dbReference type="InterPro" id="IPR029051">
    <property type="entry name" value="DUF4352"/>
</dbReference>
<keyword evidence="1 2" id="KW-0732">Signal</keyword>
<feature type="chain" id="PRO_5038898273" evidence="2">
    <location>
        <begin position="22"/>
        <end position="174"/>
    </location>
</feature>
<comment type="caution">
    <text evidence="4">The sequence shown here is derived from an EMBL/GenBank/DDBJ whole genome shotgun (WGS) entry which is preliminary data.</text>
</comment>
<protein>
    <submittedName>
        <fullName evidence="4">DUF4352 domain-containing protein</fullName>
    </submittedName>
</protein>
<evidence type="ECO:0000313" key="5">
    <source>
        <dbReference type="Proteomes" id="UP000824071"/>
    </source>
</evidence>
<reference evidence="4" key="2">
    <citation type="journal article" date="2021" name="PeerJ">
        <title>Extensive microbial diversity within the chicken gut microbiome revealed by metagenomics and culture.</title>
        <authorList>
            <person name="Gilroy R."/>
            <person name="Ravi A."/>
            <person name="Getino M."/>
            <person name="Pursley I."/>
            <person name="Horton D.L."/>
            <person name="Alikhan N.F."/>
            <person name="Baker D."/>
            <person name="Gharbi K."/>
            <person name="Hall N."/>
            <person name="Watson M."/>
            <person name="Adriaenssens E.M."/>
            <person name="Foster-Nyarko E."/>
            <person name="Jarju S."/>
            <person name="Secka A."/>
            <person name="Antonio M."/>
            <person name="Oren A."/>
            <person name="Chaudhuri R.R."/>
            <person name="La Ragione R."/>
            <person name="Hildebrand F."/>
            <person name="Pallen M.J."/>
        </authorList>
    </citation>
    <scope>NUCLEOTIDE SEQUENCE</scope>
    <source>
        <strain evidence="4">ChiGjej1B1-19959</strain>
    </source>
</reference>
<evidence type="ECO:0000256" key="1">
    <source>
        <dbReference type="ARBA" id="ARBA00022729"/>
    </source>
</evidence>
<dbReference type="InterPro" id="IPR029050">
    <property type="entry name" value="Immunoprotect_excell_Ig-like"/>
</dbReference>
<dbReference type="EMBL" id="DVMW01000023">
    <property type="protein sequence ID" value="HIU35439.1"/>
    <property type="molecule type" value="Genomic_DNA"/>
</dbReference>
<feature type="domain" description="DUF4352" evidence="3">
    <location>
        <begin position="53"/>
        <end position="167"/>
    </location>
</feature>
<gene>
    <name evidence="4" type="ORF">IAC53_02365</name>
</gene>
<evidence type="ECO:0000259" key="3">
    <source>
        <dbReference type="Pfam" id="PF11611"/>
    </source>
</evidence>
<evidence type="ECO:0000313" key="4">
    <source>
        <dbReference type="EMBL" id="HIU35439.1"/>
    </source>
</evidence>
<dbReference type="Gene3D" id="2.60.40.1240">
    <property type="match status" value="1"/>
</dbReference>
<sequence>MKKTLSILLAILCCGVFVLFALGSGNDEEATVETGDAAAATQAAESADKLTANVGDTLNAGDLKITYTACDADFTGYNEFLAPASGNKCIRLSFSVENTGDTEHFISTLDFDCYADDVAVQAYYGGEDDLSATLSPGRKASGSVYFEVPENAQSLEVEYTTDYWTGSKAIFVVA</sequence>